<dbReference type="Proteomes" id="UP000318538">
    <property type="component" value="Chromosome"/>
</dbReference>
<feature type="region of interest" description="Disordered" evidence="1">
    <location>
        <begin position="39"/>
        <end position="192"/>
    </location>
</feature>
<feature type="region of interest" description="Disordered" evidence="1">
    <location>
        <begin position="253"/>
        <end position="400"/>
    </location>
</feature>
<feature type="compositionally biased region" description="Polar residues" evidence="1">
    <location>
        <begin position="148"/>
        <end position="172"/>
    </location>
</feature>
<dbReference type="AlphaFoldDB" id="A0A517N6M8"/>
<proteinExistence type="predicted"/>
<feature type="compositionally biased region" description="Polar residues" evidence="1">
    <location>
        <begin position="280"/>
        <end position="296"/>
    </location>
</feature>
<gene>
    <name evidence="2" type="ORF">K227x_11650</name>
</gene>
<organism evidence="2 3">
    <name type="scientific">Rubripirellula lacrimiformis</name>
    <dbReference type="NCBI Taxonomy" id="1930273"/>
    <lineage>
        <taxon>Bacteria</taxon>
        <taxon>Pseudomonadati</taxon>
        <taxon>Planctomycetota</taxon>
        <taxon>Planctomycetia</taxon>
        <taxon>Pirellulales</taxon>
        <taxon>Pirellulaceae</taxon>
        <taxon>Rubripirellula</taxon>
    </lineage>
</organism>
<sequence>MHAPGNRWTILLVVVAVLTTFGCRGSKPFGRFVQVTQEPQNGDMSVDPPRQRLATSKSSGDVEVTVTTRDDGTLPTDRYVADRSRTRNSADGSARDQIARTETSRQGQNGRLASSQQMQSEASEMRVPTMDTGKNPVADRVAAASPPAKQNSDGKPGSPSTDAQISDQTKQVAYQLDSGKQPKSEPSNRAAIESAAQDHSDLMAAFSDYPPEVQREALRRLVAATARTAQETSQPDSLHSALTRKLDSLPVLPAALTERPEEVPVRLASSDQRAGRQTDAHQPTSMSLSDEPSSAGKTAPVASVAAIVADDDHDHPAGGHPVTDGEAAKPESGVVQSIADAPAKTQEPVQTVSASSQASEGSQIAQASVPADTENSDPASKDAHATAATPTPAASSASQGTDSMYATLVKRLSQAPPGETESQRSSRMIKLRHLMVLSGDLDSAVQKIEGMSESEQEFLRHQLLGLWTMVDPDGHPVPSRRITTALPQLREATKFAAAATDSLEVRSLAFCTEIESYGQIKRFQSNRFSAGQQVILYCEIENFSVNKNSDGFETHLQGSYDVYNAANEKVVSQLLPADKQVSANYLRDYFIAYQMHLPNQLATGAYRLQLTMEDVNGKKYGQTSIQFEIKQ</sequence>
<dbReference type="KEGG" id="rlc:K227x_11650"/>
<reference evidence="2 3" key="1">
    <citation type="submission" date="2019-02" db="EMBL/GenBank/DDBJ databases">
        <title>Deep-cultivation of Planctomycetes and their phenomic and genomic characterization uncovers novel biology.</title>
        <authorList>
            <person name="Wiegand S."/>
            <person name="Jogler M."/>
            <person name="Boedeker C."/>
            <person name="Pinto D."/>
            <person name="Vollmers J."/>
            <person name="Rivas-Marin E."/>
            <person name="Kohn T."/>
            <person name="Peeters S.H."/>
            <person name="Heuer A."/>
            <person name="Rast P."/>
            <person name="Oberbeckmann S."/>
            <person name="Bunk B."/>
            <person name="Jeske O."/>
            <person name="Meyerdierks A."/>
            <person name="Storesund J.E."/>
            <person name="Kallscheuer N."/>
            <person name="Luecker S."/>
            <person name="Lage O.M."/>
            <person name="Pohl T."/>
            <person name="Merkel B.J."/>
            <person name="Hornburger P."/>
            <person name="Mueller R.-W."/>
            <person name="Bruemmer F."/>
            <person name="Labrenz M."/>
            <person name="Spormann A.M."/>
            <person name="Op den Camp H."/>
            <person name="Overmann J."/>
            <person name="Amann R."/>
            <person name="Jetten M.S.M."/>
            <person name="Mascher T."/>
            <person name="Medema M.H."/>
            <person name="Devos D.P."/>
            <person name="Kaster A.-K."/>
            <person name="Ovreas L."/>
            <person name="Rohde M."/>
            <person name="Galperin M.Y."/>
            <person name="Jogler C."/>
        </authorList>
    </citation>
    <scope>NUCLEOTIDE SEQUENCE [LARGE SCALE GENOMIC DNA]</scope>
    <source>
        <strain evidence="2 3">K22_7</strain>
    </source>
</reference>
<dbReference type="PROSITE" id="PS51257">
    <property type="entry name" value="PROKAR_LIPOPROTEIN"/>
    <property type="match status" value="1"/>
</dbReference>
<feature type="compositionally biased region" description="Low complexity" evidence="1">
    <location>
        <begin position="299"/>
        <end position="308"/>
    </location>
</feature>
<protein>
    <submittedName>
        <fullName evidence="2">Uncharacterized protein</fullName>
    </submittedName>
</protein>
<feature type="compositionally biased region" description="Low complexity" evidence="1">
    <location>
        <begin position="385"/>
        <end position="398"/>
    </location>
</feature>
<accession>A0A517N6M8</accession>
<evidence type="ECO:0000256" key="1">
    <source>
        <dbReference type="SAM" id="MobiDB-lite"/>
    </source>
</evidence>
<feature type="compositionally biased region" description="Low complexity" evidence="1">
    <location>
        <begin position="113"/>
        <end position="122"/>
    </location>
</feature>
<feature type="compositionally biased region" description="Basic and acidic residues" evidence="1">
    <location>
        <begin position="93"/>
        <end position="103"/>
    </location>
</feature>
<evidence type="ECO:0000313" key="2">
    <source>
        <dbReference type="EMBL" id="QDT02787.1"/>
    </source>
</evidence>
<evidence type="ECO:0000313" key="3">
    <source>
        <dbReference type="Proteomes" id="UP000318538"/>
    </source>
</evidence>
<feature type="compositionally biased region" description="Polar residues" evidence="1">
    <location>
        <begin position="347"/>
        <end position="366"/>
    </location>
</feature>
<keyword evidence="3" id="KW-1185">Reference proteome</keyword>
<name>A0A517N6M8_9BACT</name>
<dbReference type="EMBL" id="CP036525">
    <property type="protein sequence ID" value="QDT02787.1"/>
    <property type="molecule type" value="Genomic_DNA"/>
</dbReference>